<dbReference type="Proteomes" id="UP000039865">
    <property type="component" value="Unassembled WGS sequence"/>
</dbReference>
<keyword evidence="1" id="KW-0175">Coiled coil</keyword>
<gene>
    <name evidence="2" type="primary">Contig11899.g12733</name>
    <name evidence="2" type="ORF">STYLEM_3804</name>
</gene>
<organism evidence="2 3">
    <name type="scientific">Stylonychia lemnae</name>
    <name type="common">Ciliate</name>
    <dbReference type="NCBI Taxonomy" id="5949"/>
    <lineage>
        <taxon>Eukaryota</taxon>
        <taxon>Sar</taxon>
        <taxon>Alveolata</taxon>
        <taxon>Ciliophora</taxon>
        <taxon>Intramacronucleata</taxon>
        <taxon>Spirotrichea</taxon>
        <taxon>Stichotrichia</taxon>
        <taxon>Sporadotrichida</taxon>
        <taxon>Oxytrichidae</taxon>
        <taxon>Stylonychinae</taxon>
        <taxon>Stylonychia</taxon>
    </lineage>
</organism>
<evidence type="ECO:0000313" key="2">
    <source>
        <dbReference type="EMBL" id="CDW74821.1"/>
    </source>
</evidence>
<protein>
    <submittedName>
        <fullName evidence="2">Uncharacterized protein</fullName>
    </submittedName>
</protein>
<accession>A0A077ZY70</accession>
<name>A0A077ZY70_STYLE</name>
<reference evidence="2 3" key="1">
    <citation type="submission" date="2014-06" db="EMBL/GenBank/DDBJ databases">
        <authorList>
            <person name="Swart Estienne"/>
        </authorList>
    </citation>
    <scope>NUCLEOTIDE SEQUENCE [LARGE SCALE GENOMIC DNA]</scope>
    <source>
        <strain evidence="2 3">130c</strain>
    </source>
</reference>
<proteinExistence type="predicted"/>
<evidence type="ECO:0000256" key="1">
    <source>
        <dbReference type="SAM" id="Coils"/>
    </source>
</evidence>
<sequence length="508" mass="60222">MKTSESIYQERIAYLKELEEDYEQKDLKKKIDHHRDEILAQKILQVQEAKDKITKLAGEQNSKVIELNQIRSYNNQLLEEYKLSSDDNERIKRMNLIKYQESEDVDKRLRLARMQLYKKEQNIDKLRQVKVQKELELHQIDQEVELKFSKLEKSEELADELENDNKQVHFKIKRVKIQLQKVTIEKNEIEEYICETDKELLQSTIKLKKAGKLHQKIQKIITELTSKNAYIEDQNLELEYQEKSLNIKVNQLEEYNDDLKVKLQTLIQEDSLVQLLDLNQRKCEQICTSYINTTFSGRQNDVISNTTYYETTMDKDVLSNGIKDIAYELRGDQLYFSNENTLNFSNIMGSPLNDTTKIHQDYQQQQQFQPNNHLSLNMMFNSDKENMDYLNQPMIISSSKTPMYRHEKTLSSLNNTQQMMRQILENDYQSLRDKKKQAQTIDFADNNTYLKYINQGQPINDNNVNESCNQMLDYISAKRQSKRHQSLVPVASSKLSHSFKKMFNEINQ</sequence>
<dbReference type="EMBL" id="CCKQ01003688">
    <property type="protein sequence ID" value="CDW74821.1"/>
    <property type="molecule type" value="Genomic_DNA"/>
</dbReference>
<keyword evidence="3" id="KW-1185">Reference proteome</keyword>
<dbReference type="InParanoid" id="A0A077ZY70"/>
<dbReference type="AlphaFoldDB" id="A0A077ZY70"/>
<feature type="coiled-coil region" evidence="1">
    <location>
        <begin position="123"/>
        <end position="178"/>
    </location>
</feature>
<evidence type="ECO:0000313" key="3">
    <source>
        <dbReference type="Proteomes" id="UP000039865"/>
    </source>
</evidence>